<dbReference type="AlphaFoldDB" id="A0A9D2PF79"/>
<protein>
    <submittedName>
        <fullName evidence="1">Uncharacterized protein</fullName>
    </submittedName>
</protein>
<dbReference type="Proteomes" id="UP000823883">
    <property type="component" value="Unassembled WGS sequence"/>
</dbReference>
<reference evidence="1" key="1">
    <citation type="journal article" date="2021" name="PeerJ">
        <title>Extensive microbial diversity within the chicken gut microbiome revealed by metagenomics and culture.</title>
        <authorList>
            <person name="Gilroy R."/>
            <person name="Ravi A."/>
            <person name="Getino M."/>
            <person name="Pursley I."/>
            <person name="Horton D.L."/>
            <person name="Alikhan N.F."/>
            <person name="Baker D."/>
            <person name="Gharbi K."/>
            <person name="Hall N."/>
            <person name="Watson M."/>
            <person name="Adriaenssens E.M."/>
            <person name="Foster-Nyarko E."/>
            <person name="Jarju S."/>
            <person name="Secka A."/>
            <person name="Antonio M."/>
            <person name="Oren A."/>
            <person name="Chaudhuri R.R."/>
            <person name="La Ragione R."/>
            <person name="Hildebrand F."/>
            <person name="Pallen M.J."/>
        </authorList>
    </citation>
    <scope>NUCLEOTIDE SEQUENCE</scope>
    <source>
        <strain evidence="1">CHK183-5548</strain>
    </source>
</reference>
<comment type="caution">
    <text evidence="1">The sequence shown here is derived from an EMBL/GenBank/DDBJ whole genome shotgun (WGS) entry which is preliminary data.</text>
</comment>
<dbReference type="EMBL" id="DWWL01000070">
    <property type="protein sequence ID" value="HJC48533.1"/>
    <property type="molecule type" value="Genomic_DNA"/>
</dbReference>
<name>A0A9D2PF79_9FIRM</name>
<evidence type="ECO:0000313" key="1">
    <source>
        <dbReference type="EMBL" id="HJC48533.1"/>
    </source>
</evidence>
<evidence type="ECO:0000313" key="2">
    <source>
        <dbReference type="Proteomes" id="UP000823883"/>
    </source>
</evidence>
<gene>
    <name evidence="1" type="ORF">IAA04_10820</name>
</gene>
<reference evidence="1" key="2">
    <citation type="submission" date="2021-04" db="EMBL/GenBank/DDBJ databases">
        <authorList>
            <person name="Gilroy R."/>
        </authorList>
    </citation>
    <scope>NUCLEOTIDE SEQUENCE</scope>
    <source>
        <strain evidence="1">CHK183-5548</strain>
    </source>
</reference>
<accession>A0A9D2PF79</accession>
<proteinExistence type="predicted"/>
<sequence length="136" mass="15780">MDLNNIIDSEILYRMVRRTDPDGFIGGKPTAALFMDQHGVSVDRDGGRTEEEIINRFKWRFRKKDDYRTAVKISARDCRDAETYPTPVGNKNNQYHAEIWNSKDEKLITLLKAIKLAHMCKEVSVKEEPSDDEFTL</sequence>
<organism evidence="1 2">
    <name type="scientific">Candidatus Lachnoclostridium pullistercoris</name>
    <dbReference type="NCBI Taxonomy" id="2838632"/>
    <lineage>
        <taxon>Bacteria</taxon>
        <taxon>Bacillati</taxon>
        <taxon>Bacillota</taxon>
        <taxon>Clostridia</taxon>
        <taxon>Lachnospirales</taxon>
        <taxon>Lachnospiraceae</taxon>
    </lineage>
</organism>